<dbReference type="PANTHER" id="PTHR16081">
    <property type="entry name" value="VERTNIN"/>
    <property type="match status" value="1"/>
</dbReference>
<dbReference type="PANTHER" id="PTHR16081:SF0">
    <property type="entry name" value="VERTNIN"/>
    <property type="match status" value="1"/>
</dbReference>
<sequence length="463" mass="51953">MSWKLRVHQDSDQDEALEAYADEPLADEEWLALYEEEKRTEEELEDKLKKRLSGTEETCLRKSNFVIITGDSLGNTQFWDGLQGTLIQDLTRFKNHLLNNEIDEVKSLLAKKQDALRDVARATRLTLEDLPRDDLGTSLIPEDVTFKQGEIMFALIATPNGDCLFNAASVLLCGDESLTILLRLLVAGELYFNASFYADHETFNETARSDAELSEDVLFLVALTKRGDQKFTASQDKVEAVQEEAFVACEKGEWSSLVHLMGLSSVVSTPIFSMYPDVCFRYRCLMHRIINPRPSEMSLQPTDASIMNILWSRDGNLDSRPGSWYQPNHFVPVVLGNSSTSEKLDCSTSIASGMKKSKQQGTLFSFLKPKATTVASSKEKVKKRTATTAGFRDKTEELPEVKKSTTKSAASLKQIVFKWKDEFPWLTISEDETLSCSVCCNAPEVAGNTQFLTCCKSTKKETM</sequence>
<gene>
    <name evidence="3" type="ORF">OS493_001591</name>
</gene>
<accession>A0A9W9ZGR8</accession>
<evidence type="ECO:0000313" key="3">
    <source>
        <dbReference type="EMBL" id="KAJ7381453.1"/>
    </source>
</evidence>
<comment type="similarity">
    <text evidence="1">Belongs to the vertnin family.</text>
</comment>
<proteinExistence type="inferred from homology"/>
<dbReference type="CDD" id="cd22791">
    <property type="entry name" value="OTU_VRTN"/>
    <property type="match status" value="1"/>
</dbReference>
<evidence type="ECO:0000256" key="1">
    <source>
        <dbReference type="ARBA" id="ARBA00007290"/>
    </source>
</evidence>
<protein>
    <recommendedName>
        <fullName evidence="2">Vertnin</fullName>
    </recommendedName>
</protein>
<dbReference type="EMBL" id="MU826350">
    <property type="protein sequence ID" value="KAJ7381453.1"/>
    <property type="molecule type" value="Genomic_DNA"/>
</dbReference>
<dbReference type="InterPro" id="IPR047273">
    <property type="entry name" value="VRTN_OTU_dom"/>
</dbReference>
<name>A0A9W9ZGR8_9CNID</name>
<reference evidence="3" key="1">
    <citation type="submission" date="2023-01" db="EMBL/GenBank/DDBJ databases">
        <title>Genome assembly of the deep-sea coral Lophelia pertusa.</title>
        <authorList>
            <person name="Herrera S."/>
            <person name="Cordes E."/>
        </authorList>
    </citation>
    <scope>NUCLEOTIDE SEQUENCE</scope>
    <source>
        <strain evidence="3">USNM1676648</strain>
        <tissue evidence="3">Polyp</tissue>
    </source>
</reference>
<dbReference type="InterPro" id="IPR038822">
    <property type="entry name" value="Vertnin-like"/>
</dbReference>
<comment type="caution">
    <text evidence="3">The sequence shown here is derived from an EMBL/GenBank/DDBJ whole genome shotgun (WGS) entry which is preliminary data.</text>
</comment>
<keyword evidence="4" id="KW-1185">Reference proteome</keyword>
<organism evidence="3 4">
    <name type="scientific">Desmophyllum pertusum</name>
    <dbReference type="NCBI Taxonomy" id="174260"/>
    <lineage>
        <taxon>Eukaryota</taxon>
        <taxon>Metazoa</taxon>
        <taxon>Cnidaria</taxon>
        <taxon>Anthozoa</taxon>
        <taxon>Hexacorallia</taxon>
        <taxon>Scleractinia</taxon>
        <taxon>Caryophylliina</taxon>
        <taxon>Caryophylliidae</taxon>
        <taxon>Desmophyllum</taxon>
    </lineage>
</organism>
<evidence type="ECO:0000313" key="4">
    <source>
        <dbReference type="Proteomes" id="UP001163046"/>
    </source>
</evidence>
<dbReference type="GO" id="GO:0006357">
    <property type="term" value="P:regulation of transcription by RNA polymerase II"/>
    <property type="evidence" value="ECO:0007669"/>
    <property type="project" value="TreeGrafter"/>
</dbReference>
<evidence type="ECO:0000256" key="2">
    <source>
        <dbReference type="ARBA" id="ARBA00020188"/>
    </source>
</evidence>
<dbReference type="GO" id="GO:0000785">
    <property type="term" value="C:chromatin"/>
    <property type="evidence" value="ECO:0007669"/>
    <property type="project" value="TreeGrafter"/>
</dbReference>
<dbReference type="AlphaFoldDB" id="A0A9W9ZGR8"/>
<dbReference type="Proteomes" id="UP001163046">
    <property type="component" value="Unassembled WGS sequence"/>
</dbReference>
<dbReference type="OrthoDB" id="5990236at2759"/>